<comment type="caution">
    <text evidence="1">The sequence shown here is derived from an EMBL/GenBank/DDBJ whole genome shotgun (WGS) entry which is preliminary data.</text>
</comment>
<protein>
    <submittedName>
        <fullName evidence="1">Uncharacterized protein</fullName>
    </submittedName>
</protein>
<reference evidence="1" key="1">
    <citation type="submission" date="2019-08" db="EMBL/GenBank/DDBJ databases">
        <title>The improved chromosome-level genome for the pearl oyster Pinctada fucata martensii using PacBio sequencing and Hi-C.</title>
        <authorList>
            <person name="Zheng Z."/>
        </authorList>
    </citation>
    <scope>NUCLEOTIDE SEQUENCE</scope>
    <source>
        <strain evidence="1">ZZ-2019</strain>
        <tissue evidence="1">Adductor muscle</tissue>
    </source>
</reference>
<evidence type="ECO:0000313" key="2">
    <source>
        <dbReference type="Proteomes" id="UP001186944"/>
    </source>
</evidence>
<evidence type="ECO:0000313" key="1">
    <source>
        <dbReference type="EMBL" id="KAK3083347.1"/>
    </source>
</evidence>
<proteinExistence type="predicted"/>
<keyword evidence="2" id="KW-1185">Reference proteome</keyword>
<dbReference type="EMBL" id="VSWD01000014">
    <property type="protein sequence ID" value="KAK3083347.1"/>
    <property type="molecule type" value="Genomic_DNA"/>
</dbReference>
<dbReference type="AlphaFoldDB" id="A0AA88XUQ0"/>
<name>A0AA88XUQ0_PINIB</name>
<organism evidence="1 2">
    <name type="scientific">Pinctada imbricata</name>
    <name type="common">Atlantic pearl-oyster</name>
    <name type="synonym">Pinctada martensii</name>
    <dbReference type="NCBI Taxonomy" id="66713"/>
    <lineage>
        <taxon>Eukaryota</taxon>
        <taxon>Metazoa</taxon>
        <taxon>Spiralia</taxon>
        <taxon>Lophotrochozoa</taxon>
        <taxon>Mollusca</taxon>
        <taxon>Bivalvia</taxon>
        <taxon>Autobranchia</taxon>
        <taxon>Pteriomorphia</taxon>
        <taxon>Pterioida</taxon>
        <taxon>Pterioidea</taxon>
        <taxon>Pteriidae</taxon>
        <taxon>Pinctada</taxon>
    </lineage>
</organism>
<accession>A0AA88XUQ0</accession>
<dbReference type="Proteomes" id="UP001186944">
    <property type="component" value="Unassembled WGS sequence"/>
</dbReference>
<gene>
    <name evidence="1" type="ORF">FSP39_020487</name>
</gene>
<sequence>MTLTGKVLHTYEFREDGKTRLFTWPTRTAENKNKDVCIINWLSGESGELVVLHKDGQAKFTYRGDGLEYERFIPYDVECDVKCRILLTEHYSRAIHILSSDGMYLC</sequence>